<sequence>MKKFKRVFGSITNLAQDDSASRGAPPPAALSTSRRSVSGSLHGSSGSPHRGSYVSYESQSLDSYNSNLSAGQTEIDPYSKQDKNFTKLHKWAYLGDIAKLKKFIKKIPVDSQDSDGKTALHHAASQGHGDTILFLLGSKGNVEMKDNCGMTPFLRAVEKCHLPVVQMLLQRRVDTQITDFQGNTPAHLAARTGATDLLMLLLDCGCEYDDQNSLGRSPLHIACSENQPEAVEALLRHGASVNVIDKEGVTPLMVAAKIGSAPVVESLLDNGADVNPVDSSKWSAADYARFTNHNQLHQRLKSLMRDGGNSSLIPQGLLNISDEVSTEEEGAVGLTRDRDMDEDGGDSWSDNSDVASIKEKPKINLTKFLPSSDDSGDNIFSSTPEPGSLIGPPKPPRLHASVSSVASEPANENDVETTSNKEEVLGADDSWKSSSEEDEPKRVLKHVSKVEEEENVDKKKESKDEKHSEAEDSWKSSSEEDEPKKKLFPLFHGESNSQKLRRDELLDSHEPKQSESHAGNSKFLADLGLDNMEFHSSEEVSFEDEDSMLPIEGTPTKVTVSRRNSQAIGSNVGGGESLPFSESPAAVSPKRQFPKVSEDEASSNDFSDSDKQKFPLSSRSSTKAKEEGGNISPQKTSPKKSPSKRSPMKAKMIRKSSSIFDSDTDEEAASPRRPPRKKSLTPTKKKFSPSSFERSPRSQDNKNEDEDNKLGSSSVTQCVEDAKVAAIDGKEVLDALERKRVEVIAQGKLSDSSTSGGSKGSLGAGGIASSRTNSPSTVVGTLGREGTMQELEEVWEANASISPKKYYSSTSNHGSEDSPEHEKTDENVKAKAKPDMHKDETDGVPREGEIVPQQLEDQGKKDMMKTTTQLEPENTSRDVSDDDLISGGVETPLPGTHKGSHTQDLSRVSPLKMGRMPTSSEVRAAEGKGNVQSLKEKFSVSLEESVSSPRSKVTVRTPRRMSKEEQVSPVFDSPANDHASPPKRPEASISTPREPPISSTPQSRKGSRSGITRSSGLGSIVFSDEESIIPDPLITPRCIDDADDMVSVASTETEESTHINSGLKDSILTPLSSLPEANNVSQLQDLVRELRLKLEKEFGRRAAQETKISHMQQMEKQCKKHIDEQEEKMQHQQQEISSLMARIKQLEYRGKCEQDSSRLKDQSLEEAQQQCVQLQDQCVHLRAHAQQQEELVDSLMGQLETKERVNQILQSKVEELSSQTKFVSMKSCQTEETYFASQSTATNDIQPEESEKLDVASQTICSTLDAVDVEIQTEVETQENFVTKSIESVPLQQAKQIEKSSFSTQTEEILKNEVHNVRDAETQSEECRESQGISTAVQCTPETIVKSCQTQILIQSRTVQTDLTNANSHIQSKKVVKDMPCQTSALGRQAAVQTDVQEAPHPRELPDGQQETRPSISVHDITSALEPVLLNFSNDVKTLITDTFDVNQTSAFENISQCLIREIQNVGSILETSLQQASSLQCEDTQQKFTSAMDRIEDSLRSQLETTAQLLQSRERNNSGEIQEVLEKVNSSLVASFEEVRNDLHKIQRQRGSSEQDVLEKLDYSFRNLKESNDYSVKSLSDAIKTSKDYNMHAIETLKDDLMPKFAEMKRAIAANQPEDSGISESLGRDITDKLGKMERSLMSSFEKSLSTQDLSGVEHEVHRMSEELQRKISTLQQSLQSVDSGTRLDLTEVDADLKSIRESNKQVMSLLKARSSESNTNLSEALEENFLILQDHLRRLQQTLVQRINEVSQHANLAEDQKLSWLSKQITEMTTQVAGMQTGLMRMQSSLEASQNLPSVSGIIDESLISALKASNEQAVSSLKFQNQSMIQLLESLQKDVHSFIHQKPIIKDGPDVQLLKDSLHSKELELDRLSSNQEKLQEKVRFQSANLERLQQAELHHQQTIESLSRDLKEAQSTLREKDERIHEVTLKTASQNDDSSRIRQENFRLSSENGKLSALLQAEQHQRQWYEGELHGLKEAKDISEARVQELIQLLQMPRQQPPMLRTPPTGRDNDDDSLADKKKEIRKLEEEKLEAENQYKEECSRAQRLELRLRETEAELGLERNSKGELEKQLRKTKDSLAQLQQGIQEATQHQESLQDLTAQKKELEAEIRNSNDTIETLRKKIESINQEKLQLKQEVMMLKGEKLSFELIRQEKELAEQMQKRAEEQLMELQRKIPREYVPKATLLHLQAEIESKCQLELSNKLAELNQLIDQQSQQQQSQAKVKESQEQGLRNEISRLSEEIIRLRAKLSVYSEEEDTWKTRHNRLMDLYQHEVQTKHNHIHKNTQLNKPKEESVSINLREINAHLQTPFASSTFLGQLTPPSSLHLPKAPSNIDSYHYTHSDTLDRTLNKYLSSVDERPRSVRIDDKPQTRTSHVQPPPTLWRKEQVPTLDQSCEDFDLDLTV</sequence>
<feature type="compositionally biased region" description="Polar residues" evidence="5">
    <location>
        <begin position="942"/>
        <end position="951"/>
    </location>
</feature>
<keyword evidence="2 3" id="KW-0040">ANK repeat</keyword>
<evidence type="ECO:0000313" key="6">
    <source>
        <dbReference type="EMBL" id="ROT74472.1"/>
    </source>
</evidence>
<feature type="region of interest" description="Disordered" evidence="5">
    <location>
        <begin position="745"/>
        <end position="1017"/>
    </location>
</feature>
<dbReference type="PANTHER" id="PTHR24201">
    <property type="entry name" value="ANK_REP_REGION DOMAIN-CONTAINING PROTEIN"/>
    <property type="match status" value="1"/>
</dbReference>
<feature type="compositionally biased region" description="Gly residues" evidence="5">
    <location>
        <begin position="757"/>
        <end position="766"/>
    </location>
</feature>
<feature type="compositionally biased region" description="Polar residues" evidence="5">
    <location>
        <begin position="997"/>
        <end position="1017"/>
    </location>
</feature>
<feature type="compositionally biased region" description="Basic and acidic residues" evidence="5">
    <location>
        <begin position="814"/>
        <end position="849"/>
    </location>
</feature>
<feature type="region of interest" description="Disordered" evidence="5">
    <location>
        <begin position="2366"/>
        <end position="2389"/>
    </location>
</feature>
<reference evidence="6 7" key="2">
    <citation type="submission" date="2019-01" db="EMBL/GenBank/DDBJ databases">
        <title>The decoding of complex shrimp genome reveals the adaptation for benthos swimmer, frequently molting mechanism and breeding impact on genome.</title>
        <authorList>
            <person name="Sun Y."/>
            <person name="Gao Y."/>
            <person name="Yu Y."/>
        </authorList>
    </citation>
    <scope>NUCLEOTIDE SEQUENCE [LARGE SCALE GENOMIC DNA]</scope>
    <source>
        <tissue evidence="6">Muscle</tissue>
    </source>
</reference>
<feature type="region of interest" description="Disordered" evidence="5">
    <location>
        <begin position="15"/>
        <end position="55"/>
    </location>
</feature>
<dbReference type="PRINTS" id="PR01415">
    <property type="entry name" value="ANKYRIN"/>
</dbReference>
<organism evidence="6 7">
    <name type="scientific">Penaeus vannamei</name>
    <name type="common">Whiteleg shrimp</name>
    <name type="synonym">Litopenaeus vannamei</name>
    <dbReference type="NCBI Taxonomy" id="6689"/>
    <lineage>
        <taxon>Eukaryota</taxon>
        <taxon>Metazoa</taxon>
        <taxon>Ecdysozoa</taxon>
        <taxon>Arthropoda</taxon>
        <taxon>Crustacea</taxon>
        <taxon>Multicrustacea</taxon>
        <taxon>Malacostraca</taxon>
        <taxon>Eumalacostraca</taxon>
        <taxon>Eucarida</taxon>
        <taxon>Decapoda</taxon>
        <taxon>Dendrobranchiata</taxon>
        <taxon>Penaeoidea</taxon>
        <taxon>Penaeidae</taxon>
        <taxon>Penaeus</taxon>
    </lineage>
</organism>
<dbReference type="SMART" id="SM00248">
    <property type="entry name" value="ANK"/>
    <property type="match status" value="5"/>
</dbReference>
<feature type="compositionally biased region" description="Low complexity" evidence="5">
    <location>
        <begin position="2001"/>
        <end position="2013"/>
    </location>
</feature>
<dbReference type="PROSITE" id="PS50088">
    <property type="entry name" value="ANK_REPEAT"/>
    <property type="match status" value="4"/>
</dbReference>
<evidence type="ECO:0000256" key="5">
    <source>
        <dbReference type="SAM" id="MobiDB-lite"/>
    </source>
</evidence>
<evidence type="ECO:0000256" key="4">
    <source>
        <dbReference type="SAM" id="Coils"/>
    </source>
</evidence>
<evidence type="ECO:0000256" key="1">
    <source>
        <dbReference type="ARBA" id="ARBA00022737"/>
    </source>
</evidence>
<accession>A0A3R7M7X3</accession>
<dbReference type="PROSITE" id="PS50297">
    <property type="entry name" value="ANK_REP_REGION"/>
    <property type="match status" value="4"/>
</dbReference>
<reference evidence="6 7" key="1">
    <citation type="submission" date="2018-04" db="EMBL/GenBank/DDBJ databases">
        <authorList>
            <person name="Zhang X."/>
            <person name="Yuan J."/>
            <person name="Li F."/>
            <person name="Xiang J."/>
        </authorList>
    </citation>
    <scope>NUCLEOTIDE SEQUENCE [LARGE SCALE GENOMIC DNA]</scope>
    <source>
        <tissue evidence="6">Muscle</tissue>
    </source>
</reference>
<dbReference type="InterPro" id="IPR002110">
    <property type="entry name" value="Ankyrin_rpt"/>
</dbReference>
<evidence type="ECO:0000313" key="7">
    <source>
        <dbReference type="Proteomes" id="UP000283509"/>
    </source>
</evidence>
<dbReference type="InterPro" id="IPR036770">
    <property type="entry name" value="Ankyrin_rpt-contain_sf"/>
</dbReference>
<feature type="compositionally biased region" description="Basic residues" evidence="5">
    <location>
        <begin position="673"/>
        <end position="687"/>
    </location>
</feature>
<dbReference type="Proteomes" id="UP000283509">
    <property type="component" value="Unassembled WGS sequence"/>
</dbReference>
<protein>
    <submittedName>
        <fullName evidence="6">Uncharacterized protein</fullName>
    </submittedName>
</protein>
<feature type="compositionally biased region" description="Basic and acidic residues" evidence="5">
    <location>
        <begin position="500"/>
        <end position="515"/>
    </location>
</feature>
<feature type="repeat" description="ANK" evidence="3">
    <location>
        <begin position="214"/>
        <end position="246"/>
    </location>
</feature>
<dbReference type="GO" id="GO:0005634">
    <property type="term" value="C:nucleus"/>
    <property type="evidence" value="ECO:0007669"/>
    <property type="project" value="TreeGrafter"/>
</dbReference>
<dbReference type="Gene3D" id="1.25.40.20">
    <property type="entry name" value="Ankyrin repeat-containing domain"/>
    <property type="match status" value="1"/>
</dbReference>
<feature type="compositionally biased region" description="Low complexity" evidence="5">
    <location>
        <begin position="747"/>
        <end position="756"/>
    </location>
</feature>
<name>A0A3R7M7X3_PENVA</name>
<evidence type="ECO:0000256" key="2">
    <source>
        <dbReference type="ARBA" id="ARBA00023043"/>
    </source>
</evidence>
<dbReference type="PANTHER" id="PTHR24201:SF16">
    <property type="entry name" value="ANKYRIN-1-LIKE-RELATED"/>
    <property type="match status" value="1"/>
</dbReference>
<feature type="region of interest" description="Disordered" evidence="5">
    <location>
        <begin position="1394"/>
        <end position="1413"/>
    </location>
</feature>
<feature type="compositionally biased region" description="Basic and acidic residues" evidence="5">
    <location>
        <begin position="456"/>
        <end position="485"/>
    </location>
</feature>
<keyword evidence="4" id="KW-0175">Coiled coil</keyword>
<feature type="compositionally biased region" description="Polar residues" evidence="5">
    <location>
        <begin position="556"/>
        <end position="569"/>
    </location>
</feature>
<feature type="repeat" description="ANK" evidence="3">
    <location>
        <begin position="115"/>
        <end position="147"/>
    </location>
</feature>
<dbReference type="Pfam" id="PF12796">
    <property type="entry name" value="Ank_2"/>
    <property type="match status" value="2"/>
</dbReference>
<dbReference type="InterPro" id="IPR050776">
    <property type="entry name" value="Ank_Repeat/CDKN_Inhibitor"/>
</dbReference>
<dbReference type="EMBL" id="QCYY01001890">
    <property type="protein sequence ID" value="ROT74472.1"/>
    <property type="molecule type" value="Genomic_DNA"/>
</dbReference>
<keyword evidence="1" id="KW-0677">Repeat</keyword>
<feature type="compositionally biased region" description="Low complexity" evidence="5">
    <location>
        <begin position="33"/>
        <end position="52"/>
    </location>
</feature>
<feature type="region of interest" description="Disordered" evidence="5">
    <location>
        <begin position="2001"/>
        <end position="2022"/>
    </location>
</feature>
<feature type="region of interest" description="Disordered" evidence="5">
    <location>
        <begin position="319"/>
        <end position="356"/>
    </location>
</feature>
<gene>
    <name evidence="6" type="ORF">C7M84_007023</name>
</gene>
<feature type="region of interest" description="Disordered" evidence="5">
    <location>
        <begin position="368"/>
        <end position="718"/>
    </location>
</feature>
<feature type="repeat" description="ANK" evidence="3">
    <location>
        <begin position="181"/>
        <end position="213"/>
    </location>
</feature>
<feature type="compositionally biased region" description="Basic and acidic residues" evidence="5">
    <location>
        <begin position="2366"/>
        <end position="2378"/>
    </location>
</feature>
<dbReference type="STRING" id="6689.A0A3R7M7X3"/>
<dbReference type="OrthoDB" id="6362414at2759"/>
<proteinExistence type="predicted"/>
<feature type="coiled-coil region" evidence="4">
    <location>
        <begin position="1858"/>
        <end position="1934"/>
    </location>
</feature>
<feature type="repeat" description="ANK" evidence="3">
    <location>
        <begin position="247"/>
        <end position="279"/>
    </location>
</feature>
<feature type="coiled-coil region" evidence="4">
    <location>
        <begin position="1115"/>
        <end position="1219"/>
    </location>
</feature>
<dbReference type="SUPFAM" id="SSF48403">
    <property type="entry name" value="Ankyrin repeat"/>
    <property type="match status" value="1"/>
</dbReference>
<evidence type="ECO:0000256" key="3">
    <source>
        <dbReference type="PROSITE-ProRule" id="PRU00023"/>
    </source>
</evidence>
<comment type="caution">
    <text evidence="6">The sequence shown here is derived from an EMBL/GenBank/DDBJ whole genome shotgun (WGS) entry which is preliminary data.</text>
</comment>
<feature type="compositionally biased region" description="Basic residues" evidence="5">
    <location>
        <begin position="637"/>
        <end position="654"/>
    </location>
</feature>
<feature type="compositionally biased region" description="Basic and acidic residues" evidence="5">
    <location>
        <begin position="419"/>
        <end position="442"/>
    </location>
</feature>
<keyword evidence="7" id="KW-1185">Reference proteome</keyword>